<feature type="transmembrane region" description="Helical" evidence="1">
    <location>
        <begin position="116"/>
        <end position="134"/>
    </location>
</feature>
<keyword evidence="3" id="KW-1185">Reference proteome</keyword>
<dbReference type="Pfam" id="PF06912">
    <property type="entry name" value="DUF1275"/>
    <property type="match status" value="1"/>
</dbReference>
<dbReference type="Proteomes" id="UP000214689">
    <property type="component" value="Chromosome"/>
</dbReference>
<feature type="transmembrane region" description="Helical" evidence="1">
    <location>
        <begin position="59"/>
        <end position="79"/>
    </location>
</feature>
<dbReference type="OrthoDB" id="7057004at2"/>
<dbReference type="PANTHER" id="PTHR37314:SF4">
    <property type="entry name" value="UPF0700 TRANSMEMBRANE PROTEIN YOAK"/>
    <property type="match status" value="1"/>
</dbReference>
<dbReference type="RefSeq" id="WP_094234341.1">
    <property type="nucleotide sequence ID" value="NZ_CP016199.1"/>
</dbReference>
<dbReference type="EMBL" id="CP016199">
    <property type="protein sequence ID" value="ASS38103.1"/>
    <property type="molecule type" value="Genomic_DNA"/>
</dbReference>
<gene>
    <name evidence="2" type="ORF">AXF17_06575</name>
</gene>
<feature type="transmembrane region" description="Helical" evidence="1">
    <location>
        <begin position="173"/>
        <end position="193"/>
    </location>
</feature>
<sequence length="232" mass="26044">MKKEFETSESMRIGILLAICGGFMDAYSYIGRGGVFANAETGNIVLLAISLGNHHMRGVFHYLVPIVSFAVGVMISQYVKIIRKNRPTRLHWRQVTIFFEMIAMFVAGFLPQEYNLIANSLISLTCGIQVVTFAKVRGNAISTTMCTGNLKIGTMNLNMYLATKESSYARKCLHYYGCILFFICGAIIGDFFTRIIHESAAFIVVALLLVANIMMFFNHKSSERKRYEARGN</sequence>
<organism evidence="2 3">
    <name type="scientific">Mogibacterium pumilum</name>
    <dbReference type="NCBI Taxonomy" id="86332"/>
    <lineage>
        <taxon>Bacteria</taxon>
        <taxon>Bacillati</taxon>
        <taxon>Bacillota</taxon>
        <taxon>Clostridia</taxon>
        <taxon>Peptostreptococcales</taxon>
        <taxon>Anaerovoracaceae</taxon>
        <taxon>Mogibacterium</taxon>
    </lineage>
</organism>
<evidence type="ECO:0000256" key="1">
    <source>
        <dbReference type="SAM" id="Phobius"/>
    </source>
</evidence>
<dbReference type="AlphaFoldDB" id="A0A223AT17"/>
<evidence type="ECO:0000313" key="2">
    <source>
        <dbReference type="EMBL" id="ASS38103.1"/>
    </source>
</evidence>
<keyword evidence="1" id="KW-0812">Transmembrane</keyword>
<accession>A0A223AT17</accession>
<evidence type="ECO:0000313" key="3">
    <source>
        <dbReference type="Proteomes" id="UP000214689"/>
    </source>
</evidence>
<dbReference type="InterPro" id="IPR010699">
    <property type="entry name" value="DUF1275"/>
</dbReference>
<keyword evidence="1" id="KW-1133">Transmembrane helix</keyword>
<name>A0A223AT17_9FIRM</name>
<protein>
    <recommendedName>
        <fullName evidence="4">DUF1275 family protein</fullName>
    </recommendedName>
</protein>
<reference evidence="3" key="1">
    <citation type="submission" date="2016-05" db="EMBL/GenBank/DDBJ databases">
        <authorList>
            <person name="Holder M.E."/>
            <person name="Ajami N.J."/>
            <person name="Petrosino J.F."/>
        </authorList>
    </citation>
    <scope>NUCLEOTIDE SEQUENCE [LARGE SCALE GENOMIC DNA]</scope>
    <source>
        <strain evidence="3">ATCC 700696</strain>
    </source>
</reference>
<evidence type="ECO:0008006" key="4">
    <source>
        <dbReference type="Google" id="ProtNLM"/>
    </source>
</evidence>
<feature type="transmembrane region" description="Helical" evidence="1">
    <location>
        <begin position="12"/>
        <end position="30"/>
    </location>
</feature>
<dbReference type="PANTHER" id="PTHR37314">
    <property type="entry name" value="SLR0142 PROTEIN"/>
    <property type="match status" value="1"/>
</dbReference>
<feature type="transmembrane region" description="Helical" evidence="1">
    <location>
        <begin position="199"/>
        <end position="217"/>
    </location>
</feature>
<keyword evidence="1" id="KW-0472">Membrane</keyword>
<proteinExistence type="predicted"/>
<feature type="transmembrane region" description="Helical" evidence="1">
    <location>
        <begin position="91"/>
        <end position="110"/>
    </location>
</feature>